<organism evidence="1 2">
    <name type="scientific">Rhodopirellula islandica</name>
    <dbReference type="NCBI Taxonomy" id="595434"/>
    <lineage>
        <taxon>Bacteria</taxon>
        <taxon>Pseudomonadati</taxon>
        <taxon>Planctomycetota</taxon>
        <taxon>Planctomycetia</taxon>
        <taxon>Pirellulales</taxon>
        <taxon>Pirellulaceae</taxon>
        <taxon>Rhodopirellula</taxon>
    </lineage>
</organism>
<dbReference type="EMBL" id="LECT01000029">
    <property type="protein sequence ID" value="KLU04095.1"/>
    <property type="molecule type" value="Genomic_DNA"/>
</dbReference>
<accession>A0A0J1BBS2</accession>
<dbReference type="Proteomes" id="UP000036367">
    <property type="component" value="Unassembled WGS sequence"/>
</dbReference>
<reference evidence="1" key="1">
    <citation type="submission" date="2015-05" db="EMBL/GenBank/DDBJ databases">
        <title>Permanent draft genome of Rhodopirellula islandicus K833.</title>
        <authorList>
            <person name="Kizina J."/>
            <person name="Richter M."/>
            <person name="Glockner F.O."/>
            <person name="Harder J."/>
        </authorList>
    </citation>
    <scope>NUCLEOTIDE SEQUENCE [LARGE SCALE GENOMIC DNA]</scope>
    <source>
        <strain evidence="1">K833</strain>
    </source>
</reference>
<sequence>MEGRCWGGEFTFISVGGTGRRFARLSHRIMEAGRLPYQHD</sequence>
<dbReference type="AlphaFoldDB" id="A0A0J1BBS2"/>
<comment type="caution">
    <text evidence="1">The sequence shown here is derived from an EMBL/GenBank/DDBJ whole genome shotgun (WGS) entry which is preliminary data.</text>
</comment>
<evidence type="ECO:0000313" key="2">
    <source>
        <dbReference type="Proteomes" id="UP000036367"/>
    </source>
</evidence>
<gene>
    <name evidence="1" type="ORF">RISK_003681</name>
</gene>
<keyword evidence="2" id="KW-1185">Reference proteome</keyword>
<evidence type="ECO:0000313" key="1">
    <source>
        <dbReference type="EMBL" id="KLU04095.1"/>
    </source>
</evidence>
<proteinExistence type="predicted"/>
<name>A0A0J1BBS2_RHOIS</name>
<protein>
    <submittedName>
        <fullName evidence="1">Uncharacterized protein</fullName>
    </submittedName>
</protein>